<keyword evidence="2" id="KW-1185">Reference proteome</keyword>
<name>A0A511MP02_9NOCA</name>
<evidence type="ECO:0000313" key="1">
    <source>
        <dbReference type="EMBL" id="GEM42181.1"/>
    </source>
</evidence>
<accession>A0A511MP02</accession>
<organism evidence="1 2">
    <name type="scientific">Nocardia ninae NBRC 108245</name>
    <dbReference type="NCBI Taxonomy" id="1210091"/>
    <lineage>
        <taxon>Bacteria</taxon>
        <taxon>Bacillati</taxon>
        <taxon>Actinomycetota</taxon>
        <taxon>Actinomycetes</taxon>
        <taxon>Mycobacteriales</taxon>
        <taxon>Nocardiaceae</taxon>
        <taxon>Nocardia</taxon>
    </lineage>
</organism>
<comment type="caution">
    <text evidence="1">The sequence shown here is derived from an EMBL/GenBank/DDBJ whole genome shotgun (WGS) entry which is preliminary data.</text>
</comment>
<dbReference type="Proteomes" id="UP000321424">
    <property type="component" value="Unassembled WGS sequence"/>
</dbReference>
<proteinExistence type="predicted"/>
<dbReference type="RefSeq" id="WP_147139613.1">
    <property type="nucleotide sequence ID" value="NZ_BJXA01000064.1"/>
</dbReference>
<gene>
    <name evidence="1" type="ORF">NN4_67000</name>
</gene>
<reference evidence="1 2" key="1">
    <citation type="submission" date="2019-07" db="EMBL/GenBank/DDBJ databases">
        <title>Whole genome shotgun sequence of Nocardia ninae NBRC 108245.</title>
        <authorList>
            <person name="Hosoyama A."/>
            <person name="Uohara A."/>
            <person name="Ohji S."/>
            <person name="Ichikawa N."/>
        </authorList>
    </citation>
    <scope>NUCLEOTIDE SEQUENCE [LARGE SCALE GENOMIC DNA]</scope>
    <source>
        <strain evidence="1 2">NBRC 108245</strain>
    </source>
</reference>
<protein>
    <submittedName>
        <fullName evidence="1">Uncharacterized protein</fullName>
    </submittedName>
</protein>
<dbReference type="EMBL" id="BJXA01000064">
    <property type="protein sequence ID" value="GEM42181.1"/>
    <property type="molecule type" value="Genomic_DNA"/>
</dbReference>
<evidence type="ECO:0000313" key="2">
    <source>
        <dbReference type="Proteomes" id="UP000321424"/>
    </source>
</evidence>
<sequence length="79" mass="8791">MPLTEADATGGWLLHEHPSQGLMLTRQLNRRQLTVWEEDGRLYQFVVESSTTMLKWGRRSTVAAAKAAAEKAARPPAAE</sequence>
<dbReference type="AlphaFoldDB" id="A0A511MP02"/>